<comment type="caution">
    <text evidence="5">The sequence shown here is derived from an EMBL/GenBank/DDBJ whole genome shotgun (WGS) entry which is preliminary data.</text>
</comment>
<evidence type="ECO:0000259" key="4">
    <source>
        <dbReference type="Pfam" id="PF22655"/>
    </source>
</evidence>
<dbReference type="SUPFAM" id="SSF55315">
    <property type="entry name" value="L30e-like"/>
    <property type="match status" value="1"/>
</dbReference>
<dbReference type="PANTHER" id="PTHR43191">
    <property type="entry name" value="RRNA METHYLTRANSFERASE 3"/>
    <property type="match status" value="1"/>
</dbReference>
<dbReference type="EMBL" id="JAEMNV010000007">
    <property type="protein sequence ID" value="MBJ8341455.1"/>
    <property type="molecule type" value="Genomic_DNA"/>
</dbReference>
<dbReference type="Pfam" id="PF00588">
    <property type="entry name" value="SpoU_methylase"/>
    <property type="match status" value="1"/>
</dbReference>
<dbReference type="Proteomes" id="UP000655868">
    <property type="component" value="Unassembled WGS sequence"/>
</dbReference>
<dbReference type="InterPro" id="IPR029064">
    <property type="entry name" value="Ribosomal_eL30-like_sf"/>
</dbReference>
<reference evidence="5" key="1">
    <citation type="submission" date="2020-12" db="EMBL/GenBank/DDBJ databases">
        <title>Antrihabitans popcorni sp. nov. and Antrihabitans auranticaus sp. nov., isolated from a larva cave.</title>
        <authorList>
            <person name="Lee S.D."/>
            <person name="Kim I.S."/>
        </authorList>
    </citation>
    <scope>NUCLEOTIDE SEQUENCE</scope>
    <source>
        <strain evidence="5">YC3-6</strain>
    </source>
</reference>
<dbReference type="GO" id="GO:0003723">
    <property type="term" value="F:RNA binding"/>
    <property type="evidence" value="ECO:0007669"/>
    <property type="project" value="InterPro"/>
</dbReference>
<name>A0A934NUD0_9NOCA</name>
<evidence type="ECO:0000313" key="6">
    <source>
        <dbReference type="Proteomes" id="UP000655868"/>
    </source>
</evidence>
<dbReference type="Pfam" id="PF22655">
    <property type="entry name" value="SpoU_sub_bind_like"/>
    <property type="match status" value="1"/>
</dbReference>
<dbReference type="InterPro" id="IPR029028">
    <property type="entry name" value="Alpha/beta_knot_MTases"/>
</dbReference>
<evidence type="ECO:0000259" key="3">
    <source>
        <dbReference type="Pfam" id="PF00588"/>
    </source>
</evidence>
<evidence type="ECO:0000256" key="2">
    <source>
        <dbReference type="ARBA" id="ARBA00022679"/>
    </source>
</evidence>
<dbReference type="PANTHER" id="PTHR43191:SF2">
    <property type="entry name" value="RRNA METHYLTRANSFERASE 3, MITOCHONDRIAL"/>
    <property type="match status" value="1"/>
</dbReference>
<sequence length="304" mass="32573">MGRRRRPGRCVRVAATARSSVIVEGARSRRVSARNAGFQQWQSYLHNRSKRTKAGRFLVQGVRPITIAFDNDWPLESLLYRVGGPHLSDWARGVLDTTTIPTIGLVPDLIAELGEKTSTAPELIAVAKTRSTDLATWTPTGHAPVVVVFDRPTSPGNLGTLIRSANAFGAEAVVVCGHAADQFDPQCVRASTGSLFAIPVLRVSDARDVIAFRDRMQASGVPMSIVGTDEDGSSAVYDHDFTGGTILVIGNESRGMSAAWREGCDVVVNIPIGGAASSLGAPSAGAVSLYEIARQRREPLWRLE</sequence>
<keyword evidence="2" id="KW-0808">Transferase</keyword>
<dbReference type="AlphaFoldDB" id="A0A934NUD0"/>
<proteinExistence type="predicted"/>
<protein>
    <submittedName>
        <fullName evidence="5">rRNA methyltransferase</fullName>
    </submittedName>
</protein>
<dbReference type="InterPro" id="IPR054578">
    <property type="entry name" value="SpoU_sub_bind-like_N"/>
</dbReference>
<dbReference type="GO" id="GO:0032259">
    <property type="term" value="P:methylation"/>
    <property type="evidence" value="ECO:0007669"/>
    <property type="project" value="UniProtKB-KW"/>
</dbReference>
<dbReference type="GO" id="GO:0008173">
    <property type="term" value="F:RNA methyltransferase activity"/>
    <property type="evidence" value="ECO:0007669"/>
    <property type="project" value="InterPro"/>
</dbReference>
<evidence type="ECO:0000256" key="1">
    <source>
        <dbReference type="ARBA" id="ARBA00022603"/>
    </source>
</evidence>
<organism evidence="5 6">
    <name type="scientific">Antrihabitans stalagmiti</name>
    <dbReference type="NCBI Taxonomy" id="2799499"/>
    <lineage>
        <taxon>Bacteria</taxon>
        <taxon>Bacillati</taxon>
        <taxon>Actinomycetota</taxon>
        <taxon>Actinomycetes</taxon>
        <taxon>Mycobacteriales</taxon>
        <taxon>Nocardiaceae</taxon>
        <taxon>Antrihabitans</taxon>
    </lineage>
</organism>
<dbReference type="GO" id="GO:0006396">
    <property type="term" value="P:RNA processing"/>
    <property type="evidence" value="ECO:0007669"/>
    <property type="project" value="InterPro"/>
</dbReference>
<evidence type="ECO:0000313" key="5">
    <source>
        <dbReference type="EMBL" id="MBJ8341455.1"/>
    </source>
</evidence>
<keyword evidence="1 5" id="KW-0489">Methyltransferase</keyword>
<gene>
    <name evidence="5" type="ORF">JGU71_21435</name>
</gene>
<accession>A0A934NUD0</accession>
<feature type="domain" description="SpoU L30e-like N-terminal" evidence="4">
    <location>
        <begin position="35"/>
        <end position="125"/>
    </location>
</feature>
<dbReference type="SUPFAM" id="SSF75217">
    <property type="entry name" value="alpha/beta knot"/>
    <property type="match status" value="1"/>
</dbReference>
<dbReference type="Gene3D" id="3.40.1280.10">
    <property type="match status" value="1"/>
</dbReference>
<feature type="domain" description="tRNA/rRNA methyltransferase SpoU type" evidence="3">
    <location>
        <begin position="145"/>
        <end position="290"/>
    </location>
</feature>
<keyword evidence="6" id="KW-1185">Reference proteome</keyword>
<dbReference type="InterPro" id="IPR001537">
    <property type="entry name" value="SpoU_MeTrfase"/>
</dbReference>
<dbReference type="InterPro" id="IPR029026">
    <property type="entry name" value="tRNA_m1G_MTases_N"/>
</dbReference>
<dbReference type="Gene3D" id="3.30.1330.30">
    <property type="match status" value="1"/>
</dbReference>
<dbReference type="InterPro" id="IPR051259">
    <property type="entry name" value="rRNA_Methyltransferase"/>
</dbReference>